<dbReference type="InterPro" id="IPR013766">
    <property type="entry name" value="Thioredoxin_domain"/>
</dbReference>
<dbReference type="STRING" id="981085.W9QT41"/>
<dbReference type="CDD" id="cd00340">
    <property type="entry name" value="GSH_Peroxidase"/>
    <property type="match status" value="1"/>
</dbReference>
<dbReference type="InterPro" id="IPR036249">
    <property type="entry name" value="Thioredoxin-like_sf"/>
</dbReference>
<keyword evidence="8" id="KW-1185">Reference proteome</keyword>
<gene>
    <name evidence="7" type="ORF">L484_025037</name>
</gene>
<evidence type="ECO:0000256" key="2">
    <source>
        <dbReference type="ARBA" id="ARBA00022559"/>
    </source>
</evidence>
<dbReference type="GO" id="GO:0005829">
    <property type="term" value="C:cytosol"/>
    <property type="evidence" value="ECO:0007669"/>
    <property type="project" value="TreeGrafter"/>
</dbReference>
<evidence type="ECO:0000313" key="8">
    <source>
        <dbReference type="Proteomes" id="UP000030645"/>
    </source>
</evidence>
<comment type="similarity">
    <text evidence="1 5">Belongs to the glutathione peroxidase family.</text>
</comment>
<proteinExistence type="inferred from homology"/>
<dbReference type="PRINTS" id="PR01011">
    <property type="entry name" value="GLUTPROXDASE"/>
</dbReference>
<dbReference type="PROSITE" id="PS51355">
    <property type="entry name" value="GLUTATHIONE_PEROXID_3"/>
    <property type="match status" value="1"/>
</dbReference>
<dbReference type="PROSITE" id="PS00763">
    <property type="entry name" value="GLUTATHIONE_PEROXID_2"/>
    <property type="match status" value="1"/>
</dbReference>
<evidence type="ECO:0000256" key="1">
    <source>
        <dbReference type="ARBA" id="ARBA00006926"/>
    </source>
</evidence>
<dbReference type="PIRSF" id="PIRSF000303">
    <property type="entry name" value="Glutathion_perox"/>
    <property type="match status" value="1"/>
</dbReference>
<keyword evidence="2 5" id="KW-0575">Peroxidase</keyword>
<dbReference type="InterPro" id="IPR000889">
    <property type="entry name" value="Glutathione_peroxidase"/>
</dbReference>
<keyword evidence="3 5" id="KW-0560">Oxidoreductase</keyword>
<feature type="active site" evidence="4">
    <location>
        <position position="44"/>
    </location>
</feature>
<dbReference type="PROSITE" id="PS51352">
    <property type="entry name" value="THIOREDOXIN_2"/>
    <property type="match status" value="1"/>
</dbReference>
<evidence type="ECO:0000256" key="3">
    <source>
        <dbReference type="ARBA" id="ARBA00023002"/>
    </source>
</evidence>
<dbReference type="GO" id="GO:0006979">
    <property type="term" value="P:response to oxidative stress"/>
    <property type="evidence" value="ECO:0007669"/>
    <property type="project" value="InterPro"/>
</dbReference>
<dbReference type="AlphaFoldDB" id="W9QT41"/>
<dbReference type="Pfam" id="PF00255">
    <property type="entry name" value="GSHPx"/>
    <property type="match status" value="1"/>
</dbReference>
<evidence type="ECO:0000256" key="4">
    <source>
        <dbReference type="PIRSR" id="PIRSR000303-1"/>
    </source>
</evidence>
<dbReference type="Proteomes" id="UP000030645">
    <property type="component" value="Unassembled WGS sequence"/>
</dbReference>
<dbReference type="eggNOG" id="KOG1651">
    <property type="taxonomic scope" value="Eukaryota"/>
</dbReference>
<evidence type="ECO:0000259" key="6">
    <source>
        <dbReference type="PROSITE" id="PS51352"/>
    </source>
</evidence>
<dbReference type="EMBL" id="KE343721">
    <property type="protein sequence ID" value="EXB39342.1"/>
    <property type="molecule type" value="Genomic_DNA"/>
</dbReference>
<dbReference type="PANTHER" id="PTHR11592:SF17">
    <property type="entry name" value="GLUTATHIONE PEROXIDASE 5-RELATED"/>
    <property type="match status" value="1"/>
</dbReference>
<evidence type="ECO:0000313" key="7">
    <source>
        <dbReference type="EMBL" id="EXB39342.1"/>
    </source>
</evidence>
<reference evidence="8" key="1">
    <citation type="submission" date="2013-01" db="EMBL/GenBank/DDBJ databases">
        <title>Draft Genome Sequence of a Mulberry Tree, Morus notabilis C.K. Schneid.</title>
        <authorList>
            <person name="He N."/>
            <person name="Zhao S."/>
        </authorList>
    </citation>
    <scope>NUCLEOTIDE SEQUENCE</scope>
</reference>
<feature type="domain" description="Thioredoxin" evidence="6">
    <location>
        <begin position="6"/>
        <end position="168"/>
    </location>
</feature>
<protein>
    <recommendedName>
        <fullName evidence="5">Glutathione peroxidase</fullName>
    </recommendedName>
</protein>
<dbReference type="PANTHER" id="PTHR11592">
    <property type="entry name" value="GLUTATHIONE PEROXIDASE"/>
    <property type="match status" value="1"/>
</dbReference>
<name>W9QT41_9ROSA</name>
<evidence type="ECO:0000256" key="5">
    <source>
        <dbReference type="RuleBase" id="RU000499"/>
    </source>
</evidence>
<sequence length="170" mass="18963">MGASQSVSEKSIHEFTVKDARGKDVDLSSYKGKVLLVVNVASKCSYTDSNYTQLTELYNKYKDKGLEILAFPCNQFLKQEPGTSEEAEKFACTRYKAEYPIFQKVRVNGTDTAPVYKFLKASKTGFLGSRIKWNFTKFLVDKDGQVIERYGTGTAPLAIEADIKKALGEA</sequence>
<dbReference type="FunFam" id="3.40.30.10:FF:000025">
    <property type="entry name" value="Glutathione peroxidase"/>
    <property type="match status" value="1"/>
</dbReference>
<organism evidence="7 8">
    <name type="scientific">Morus notabilis</name>
    <dbReference type="NCBI Taxonomy" id="981085"/>
    <lineage>
        <taxon>Eukaryota</taxon>
        <taxon>Viridiplantae</taxon>
        <taxon>Streptophyta</taxon>
        <taxon>Embryophyta</taxon>
        <taxon>Tracheophyta</taxon>
        <taxon>Spermatophyta</taxon>
        <taxon>Magnoliopsida</taxon>
        <taxon>eudicotyledons</taxon>
        <taxon>Gunneridae</taxon>
        <taxon>Pentapetalae</taxon>
        <taxon>rosids</taxon>
        <taxon>fabids</taxon>
        <taxon>Rosales</taxon>
        <taxon>Moraceae</taxon>
        <taxon>Moreae</taxon>
        <taxon>Morus</taxon>
    </lineage>
</organism>
<dbReference type="SUPFAM" id="SSF52833">
    <property type="entry name" value="Thioredoxin-like"/>
    <property type="match status" value="1"/>
</dbReference>
<dbReference type="GO" id="GO:0004601">
    <property type="term" value="F:peroxidase activity"/>
    <property type="evidence" value="ECO:0007669"/>
    <property type="project" value="UniProtKB-KW"/>
</dbReference>
<dbReference type="InterPro" id="IPR029760">
    <property type="entry name" value="GPX_CS"/>
</dbReference>
<dbReference type="Gene3D" id="3.40.30.10">
    <property type="entry name" value="Glutaredoxin"/>
    <property type="match status" value="1"/>
</dbReference>
<accession>W9QT41</accession>